<feature type="domain" description="DSBA-like thioredoxin" evidence="1">
    <location>
        <begin position="188"/>
        <end position="315"/>
    </location>
</feature>
<dbReference type="Pfam" id="PF01323">
    <property type="entry name" value="DSBA"/>
    <property type="match status" value="1"/>
</dbReference>
<name>A0A9Q0AVZ2_9PEZI</name>
<sequence>MGADGVFQTSSCVPESYDQPLSPQQRHASCKQLWLIASLMGSGFGTEVIGGYATVLQWSGHPVELTLLSISGARDIDYSIQSVPFLEELEEPEAPWLVGGKALPYTPGPVTDDYKTYYPERTRTQTSKSPPTGEVDLLACGDSVEQGHSPMASIQDLLSAEAQPPLASAQLKTTDISSSDGTKSLHFTIEFILDTICPHCYIGIRNLNTAIDLYKKQQPHATFEVTCSPIILNPRAGRAVDIKEDYYTIRGFAPSTIEEWTRQGAAIGINFNWQNGRTGSSRDSHKLLRLALESAPTTYRSSSFTRAFGHNNAAAVSSQETTMVQKAPGARGPATQMRLLESIFREYFENGHDLSDRAWLQSLAASLTDLSTPEVQACLESDEWDAAIDRLSDRNRQEFNAVPVFILQGRFVAGGWQKPELFLEIFERIRTEGPAAPGGMLSVPGGGWWLPGGVFRTAGSAPGNVHAAA</sequence>
<reference evidence="2" key="1">
    <citation type="submission" date="2021-03" db="EMBL/GenBank/DDBJ databases">
        <title>Revisited historic fungal species revealed as producer of novel bioactive compounds through whole genome sequencing and comparative genomics.</title>
        <authorList>
            <person name="Vignolle G.A."/>
            <person name="Hochenegger N."/>
            <person name="Mach R.L."/>
            <person name="Mach-Aigner A.R."/>
            <person name="Javad Rahimi M."/>
            <person name="Salim K.A."/>
            <person name="Chan C.M."/>
            <person name="Lim L.B.L."/>
            <person name="Cai F."/>
            <person name="Druzhinina I.S."/>
            <person name="U'Ren J.M."/>
            <person name="Derntl C."/>
        </authorList>
    </citation>
    <scope>NUCLEOTIDE SEQUENCE</scope>
    <source>
        <strain evidence="2">TUCIM 5799</strain>
    </source>
</reference>
<evidence type="ECO:0000313" key="3">
    <source>
        <dbReference type="Proteomes" id="UP000829685"/>
    </source>
</evidence>
<dbReference type="PANTHER" id="PTHR13887:SF41">
    <property type="entry name" value="THIOREDOXIN SUPERFAMILY PROTEIN"/>
    <property type="match status" value="1"/>
</dbReference>
<evidence type="ECO:0000313" key="2">
    <source>
        <dbReference type="EMBL" id="KAI1880689.1"/>
    </source>
</evidence>
<keyword evidence="3" id="KW-1185">Reference proteome</keyword>
<dbReference type="SUPFAM" id="SSF52833">
    <property type="entry name" value="Thioredoxin-like"/>
    <property type="match status" value="1"/>
</dbReference>
<dbReference type="AlphaFoldDB" id="A0A9Q0AVZ2"/>
<dbReference type="EMBL" id="JAFIMR010000002">
    <property type="protein sequence ID" value="KAI1880689.1"/>
    <property type="molecule type" value="Genomic_DNA"/>
</dbReference>
<accession>A0A9Q0AVZ2</accession>
<dbReference type="Proteomes" id="UP000829685">
    <property type="component" value="Unassembled WGS sequence"/>
</dbReference>
<dbReference type="GO" id="GO:0016491">
    <property type="term" value="F:oxidoreductase activity"/>
    <property type="evidence" value="ECO:0007669"/>
    <property type="project" value="InterPro"/>
</dbReference>
<protein>
    <recommendedName>
        <fullName evidence="1">DSBA-like thioredoxin domain-containing protein</fullName>
    </recommendedName>
</protein>
<proteinExistence type="predicted"/>
<gene>
    <name evidence="2" type="ORF">JX265_000929</name>
</gene>
<dbReference type="PANTHER" id="PTHR13887">
    <property type="entry name" value="GLUTATHIONE S-TRANSFERASE KAPPA"/>
    <property type="match status" value="1"/>
</dbReference>
<dbReference type="InterPro" id="IPR036249">
    <property type="entry name" value="Thioredoxin-like_sf"/>
</dbReference>
<organism evidence="2 3">
    <name type="scientific">Neoarthrinium moseri</name>
    <dbReference type="NCBI Taxonomy" id="1658444"/>
    <lineage>
        <taxon>Eukaryota</taxon>
        <taxon>Fungi</taxon>
        <taxon>Dikarya</taxon>
        <taxon>Ascomycota</taxon>
        <taxon>Pezizomycotina</taxon>
        <taxon>Sordariomycetes</taxon>
        <taxon>Xylariomycetidae</taxon>
        <taxon>Amphisphaeriales</taxon>
        <taxon>Apiosporaceae</taxon>
        <taxon>Neoarthrinium</taxon>
    </lineage>
</organism>
<dbReference type="InterPro" id="IPR001853">
    <property type="entry name" value="DSBA-like_thioredoxin_dom"/>
</dbReference>
<dbReference type="Gene3D" id="3.40.30.10">
    <property type="entry name" value="Glutaredoxin"/>
    <property type="match status" value="1"/>
</dbReference>
<comment type="caution">
    <text evidence="2">The sequence shown here is derived from an EMBL/GenBank/DDBJ whole genome shotgun (WGS) entry which is preliminary data.</text>
</comment>
<evidence type="ECO:0000259" key="1">
    <source>
        <dbReference type="Pfam" id="PF01323"/>
    </source>
</evidence>